<protein>
    <submittedName>
        <fullName evidence="2">Uncharacterized protein</fullName>
    </submittedName>
</protein>
<dbReference type="OrthoDB" id="5562676at2759"/>
<evidence type="ECO:0000313" key="3">
    <source>
        <dbReference type="Proteomes" id="UP000006310"/>
    </source>
</evidence>
<dbReference type="GO" id="GO:1902600">
    <property type="term" value="P:proton transmembrane transport"/>
    <property type="evidence" value="ECO:0007669"/>
    <property type="project" value="EnsemblFungi"/>
</dbReference>
<dbReference type="Pfam" id="PF10173">
    <property type="entry name" value="Mit_KHE1"/>
    <property type="match status" value="1"/>
</dbReference>
<dbReference type="OMA" id="PGFYLTY"/>
<evidence type="ECO:0000313" key="2">
    <source>
        <dbReference type="EMBL" id="CCK68729.1"/>
    </source>
</evidence>
<dbReference type="GeneID" id="34524379"/>
<dbReference type="KEGG" id="kng:KNAG_0B02870"/>
<feature type="transmembrane region" description="Helical" evidence="1">
    <location>
        <begin position="192"/>
        <end position="217"/>
    </location>
</feature>
<organism evidence="2 3">
    <name type="scientific">Huiozyma naganishii (strain ATCC MYA-139 / BCRC 22969 / CBS 8797 / KCTC 17520 / NBRC 10181 / NCYC 3082 / Yp74L-3)</name>
    <name type="common">Yeast</name>
    <name type="synonym">Kazachstania naganishii</name>
    <dbReference type="NCBI Taxonomy" id="1071383"/>
    <lineage>
        <taxon>Eukaryota</taxon>
        <taxon>Fungi</taxon>
        <taxon>Dikarya</taxon>
        <taxon>Ascomycota</taxon>
        <taxon>Saccharomycotina</taxon>
        <taxon>Saccharomycetes</taxon>
        <taxon>Saccharomycetales</taxon>
        <taxon>Saccharomycetaceae</taxon>
        <taxon>Huiozyma</taxon>
    </lineage>
</organism>
<dbReference type="HOGENOM" id="CLU_043838_0_1_1"/>
<dbReference type="RefSeq" id="XP_022462975.1">
    <property type="nucleotide sequence ID" value="XM_022611580.1"/>
</dbReference>
<dbReference type="AlphaFoldDB" id="J7S3H4"/>
<proteinExistence type="predicted"/>
<dbReference type="InterPro" id="IPR018786">
    <property type="entry name" value="Mit_KHE1"/>
</dbReference>
<dbReference type="eggNOG" id="KOG4539">
    <property type="taxonomic scope" value="Eukaryota"/>
</dbReference>
<dbReference type="PANTHER" id="PTHR28062">
    <property type="entry name" value="K+-H+ EXCHANGE-LIKE PROTEIN"/>
    <property type="match status" value="1"/>
</dbReference>
<name>J7S3H4_HUIN7</name>
<sequence length="295" mass="34025">MLKIVNTRRFISSDNLLRQTLEQYARDPVKLIAIPINKDSNFIYCSHKDSILNKNSKLIAAERYLVSKSAMIWKKMSQSPKKMNKKIVSWVNVYLDQIPWQEQSLMSIPGENYILKRIKPSREKAREELTEQQSELTITRGQYLSTVQKPALKPIHLYYPSQLISRESLVKQLTQLYLNGLKYHKKKALQCLLVLPLTFPLVLIPVVPNIPGFYLAYRAYCNLKAYLGAQHISKMIEDGAIEYREIKQLLPEENLDETGVDYTKVITDTLDIKEIDPTIAKAVKQEATKTESDAH</sequence>
<evidence type="ECO:0000256" key="1">
    <source>
        <dbReference type="SAM" id="Phobius"/>
    </source>
</evidence>
<keyword evidence="1" id="KW-0472">Membrane</keyword>
<reference evidence="2 3" key="1">
    <citation type="journal article" date="2011" name="Proc. Natl. Acad. Sci. U.S.A.">
        <title>Evolutionary erosion of yeast sex chromosomes by mating-type switching accidents.</title>
        <authorList>
            <person name="Gordon J.L."/>
            <person name="Armisen D."/>
            <person name="Proux-Wera E."/>
            <person name="Oheigeartaigh S.S."/>
            <person name="Byrne K.P."/>
            <person name="Wolfe K.H."/>
        </authorList>
    </citation>
    <scope>NUCLEOTIDE SEQUENCE [LARGE SCALE GENOMIC DNA]</scope>
    <source>
        <strain evidence="3">ATCC MYA-139 / BCRC 22969 / CBS 8797 / CCRC 22969 / KCTC 17520 / NBRC 10181 / NCYC 3082</strain>
    </source>
</reference>
<accession>J7S3H4</accession>
<dbReference type="GO" id="GO:0005743">
    <property type="term" value="C:mitochondrial inner membrane"/>
    <property type="evidence" value="ECO:0007669"/>
    <property type="project" value="EnsemblFungi"/>
</dbReference>
<dbReference type="PANTHER" id="PTHR28062:SF1">
    <property type="entry name" value="TRANSMEMBRANE PROTEIN"/>
    <property type="match status" value="1"/>
</dbReference>
<keyword evidence="3" id="KW-1185">Reference proteome</keyword>
<keyword evidence="1" id="KW-1133">Transmembrane helix</keyword>
<dbReference type="Proteomes" id="UP000006310">
    <property type="component" value="Chromosome 2"/>
</dbReference>
<gene>
    <name evidence="2" type="primary">KNAG0B02870</name>
    <name evidence="2" type="ordered locus">KNAG_0B02870</name>
</gene>
<dbReference type="GO" id="GO:0006813">
    <property type="term" value="P:potassium ion transport"/>
    <property type="evidence" value="ECO:0007669"/>
    <property type="project" value="EnsemblFungi"/>
</dbReference>
<keyword evidence="1" id="KW-0812">Transmembrane</keyword>
<dbReference type="EMBL" id="HE978315">
    <property type="protein sequence ID" value="CCK68729.1"/>
    <property type="molecule type" value="Genomic_DNA"/>
</dbReference>
<reference evidence="3" key="2">
    <citation type="submission" date="2012-08" db="EMBL/GenBank/DDBJ databases">
        <title>Genome sequence of Kazachstania naganishii.</title>
        <authorList>
            <person name="Gordon J.L."/>
            <person name="Armisen D."/>
            <person name="Proux-Wera E."/>
            <person name="OhEigeartaigh S.S."/>
            <person name="Byrne K.P."/>
            <person name="Wolfe K.H."/>
        </authorList>
    </citation>
    <scope>NUCLEOTIDE SEQUENCE [LARGE SCALE GENOMIC DNA]</scope>
    <source>
        <strain evidence="3">ATCC MYA-139 / BCRC 22969 / CBS 8797 / CCRC 22969 / KCTC 17520 / NBRC 10181 / NCYC 3082</strain>
    </source>
</reference>